<feature type="region of interest" description="Disordered" evidence="10">
    <location>
        <begin position="400"/>
        <end position="423"/>
    </location>
</feature>
<accession>A0A0F4YV19</accession>
<feature type="transmembrane region" description="Helical" evidence="11">
    <location>
        <begin position="864"/>
        <end position="884"/>
    </location>
</feature>
<evidence type="ECO:0000313" key="13">
    <source>
        <dbReference type="EMBL" id="KKA22089.1"/>
    </source>
</evidence>
<keyword evidence="6 11" id="KW-0812">Transmembrane</keyword>
<organism evidence="13 14">
    <name type="scientific">Rasamsonia emersonii (strain ATCC 16479 / CBS 393.64 / IMI 116815)</name>
    <dbReference type="NCBI Taxonomy" id="1408163"/>
    <lineage>
        <taxon>Eukaryota</taxon>
        <taxon>Fungi</taxon>
        <taxon>Dikarya</taxon>
        <taxon>Ascomycota</taxon>
        <taxon>Pezizomycotina</taxon>
        <taxon>Eurotiomycetes</taxon>
        <taxon>Eurotiomycetidae</taxon>
        <taxon>Eurotiales</taxon>
        <taxon>Trichocomaceae</taxon>
        <taxon>Rasamsonia</taxon>
    </lineage>
</organism>
<evidence type="ECO:0000256" key="1">
    <source>
        <dbReference type="ARBA" id="ARBA00004651"/>
    </source>
</evidence>
<feature type="region of interest" description="Disordered" evidence="10">
    <location>
        <begin position="1"/>
        <end position="367"/>
    </location>
</feature>
<dbReference type="InterPro" id="IPR004835">
    <property type="entry name" value="Chitin_synth"/>
</dbReference>
<feature type="transmembrane region" description="Helical" evidence="11">
    <location>
        <begin position="934"/>
        <end position="958"/>
    </location>
</feature>
<dbReference type="EC" id="2.4.1.16" evidence="2"/>
<reference evidence="13 14" key="1">
    <citation type="submission" date="2015-04" db="EMBL/GenBank/DDBJ databases">
        <authorList>
            <person name="Heijne W.H."/>
            <person name="Fedorova N.D."/>
            <person name="Nierman W.C."/>
            <person name="Vollebregt A.W."/>
            <person name="Zhao Z."/>
            <person name="Wu L."/>
            <person name="Kumar M."/>
            <person name="Stam H."/>
            <person name="van den Berg M.A."/>
            <person name="Pel H.J."/>
        </authorList>
    </citation>
    <scope>NUCLEOTIDE SEQUENCE [LARGE SCALE GENOMIC DNA]</scope>
    <source>
        <strain evidence="13 14">CBS 393.64</strain>
    </source>
</reference>
<evidence type="ECO:0000256" key="4">
    <source>
        <dbReference type="ARBA" id="ARBA00022676"/>
    </source>
</evidence>
<feature type="compositionally biased region" description="Polar residues" evidence="10">
    <location>
        <begin position="72"/>
        <end position="91"/>
    </location>
</feature>
<evidence type="ECO:0000256" key="10">
    <source>
        <dbReference type="SAM" id="MobiDB-lite"/>
    </source>
</evidence>
<name>A0A0F4YV19_RASE3</name>
<dbReference type="PANTHER" id="PTHR22914">
    <property type="entry name" value="CHITIN SYNTHASE"/>
    <property type="match status" value="1"/>
</dbReference>
<dbReference type="STRING" id="1408163.A0A0F4YV19"/>
<dbReference type="GO" id="GO:0006031">
    <property type="term" value="P:chitin biosynthetic process"/>
    <property type="evidence" value="ECO:0007669"/>
    <property type="project" value="TreeGrafter"/>
</dbReference>
<feature type="compositionally biased region" description="Low complexity" evidence="10">
    <location>
        <begin position="227"/>
        <end position="240"/>
    </location>
</feature>
<keyword evidence="3" id="KW-1003">Cell membrane</keyword>
<keyword evidence="5 13" id="KW-0808">Transferase</keyword>
<protein>
    <recommendedName>
        <fullName evidence="2">chitin synthase</fullName>
        <ecNumber evidence="2">2.4.1.16</ecNumber>
    </recommendedName>
</protein>
<evidence type="ECO:0000256" key="3">
    <source>
        <dbReference type="ARBA" id="ARBA00022475"/>
    </source>
</evidence>
<dbReference type="GO" id="GO:0004100">
    <property type="term" value="F:chitin synthase activity"/>
    <property type="evidence" value="ECO:0007669"/>
    <property type="project" value="UniProtKB-EC"/>
</dbReference>
<feature type="transmembrane region" description="Helical" evidence="11">
    <location>
        <begin position="904"/>
        <end position="922"/>
    </location>
</feature>
<dbReference type="CDD" id="cd04190">
    <property type="entry name" value="Chitin_synth_C"/>
    <property type="match status" value="1"/>
</dbReference>
<feature type="transmembrane region" description="Helical" evidence="11">
    <location>
        <begin position="1138"/>
        <end position="1163"/>
    </location>
</feature>
<evidence type="ECO:0000313" key="14">
    <source>
        <dbReference type="Proteomes" id="UP000053958"/>
    </source>
</evidence>
<feature type="transmembrane region" description="Helical" evidence="11">
    <location>
        <begin position="1278"/>
        <end position="1303"/>
    </location>
</feature>
<evidence type="ECO:0000256" key="5">
    <source>
        <dbReference type="ARBA" id="ARBA00022679"/>
    </source>
</evidence>
<evidence type="ECO:0000256" key="11">
    <source>
        <dbReference type="SAM" id="Phobius"/>
    </source>
</evidence>
<dbReference type="GeneID" id="25316241"/>
<dbReference type="OrthoDB" id="26569at2759"/>
<keyword evidence="8 11" id="KW-0472">Membrane</keyword>
<keyword evidence="4 13" id="KW-0328">Glycosyltransferase</keyword>
<dbReference type="GO" id="GO:0030428">
    <property type="term" value="C:cell septum"/>
    <property type="evidence" value="ECO:0007669"/>
    <property type="project" value="TreeGrafter"/>
</dbReference>
<feature type="compositionally biased region" description="Polar residues" evidence="10">
    <location>
        <begin position="201"/>
        <end position="216"/>
    </location>
</feature>
<feature type="domain" description="Chitin synthase N-terminal" evidence="12">
    <location>
        <begin position="426"/>
        <end position="493"/>
    </location>
</feature>
<gene>
    <name evidence="13" type="ORF">T310_3892</name>
</gene>
<evidence type="ECO:0000259" key="12">
    <source>
        <dbReference type="Pfam" id="PF08407"/>
    </source>
</evidence>
<feature type="compositionally biased region" description="Polar residues" evidence="10">
    <location>
        <begin position="1"/>
        <end position="10"/>
    </location>
</feature>
<dbReference type="Pfam" id="PF08407">
    <property type="entry name" value="Chitin_synth_1N"/>
    <property type="match status" value="1"/>
</dbReference>
<dbReference type="RefSeq" id="XP_013328701.1">
    <property type="nucleotide sequence ID" value="XM_013473247.1"/>
</dbReference>
<dbReference type="Pfam" id="PF01644">
    <property type="entry name" value="Chitin_synth_1"/>
    <property type="match status" value="1"/>
</dbReference>
<proteinExistence type="inferred from homology"/>
<dbReference type="Proteomes" id="UP000053958">
    <property type="component" value="Unassembled WGS sequence"/>
</dbReference>
<keyword evidence="14" id="KW-1185">Reference proteome</keyword>
<dbReference type="GO" id="GO:0005886">
    <property type="term" value="C:plasma membrane"/>
    <property type="evidence" value="ECO:0007669"/>
    <property type="project" value="UniProtKB-SubCell"/>
</dbReference>
<dbReference type="InterPro" id="IPR013616">
    <property type="entry name" value="Chitin_synth_N"/>
</dbReference>
<comment type="similarity">
    <text evidence="9">Belongs to the chitin synthase family. Class II subfamily.</text>
</comment>
<feature type="transmembrane region" description="Helical" evidence="11">
    <location>
        <begin position="1105"/>
        <end position="1126"/>
    </location>
</feature>
<feature type="transmembrane region" description="Helical" evidence="11">
    <location>
        <begin position="978"/>
        <end position="997"/>
    </location>
</feature>
<evidence type="ECO:0000256" key="9">
    <source>
        <dbReference type="ARBA" id="ARBA00037976"/>
    </source>
</evidence>
<evidence type="ECO:0000256" key="7">
    <source>
        <dbReference type="ARBA" id="ARBA00022989"/>
    </source>
</evidence>
<evidence type="ECO:0000256" key="6">
    <source>
        <dbReference type="ARBA" id="ARBA00022692"/>
    </source>
</evidence>
<dbReference type="PANTHER" id="PTHR22914:SF38">
    <property type="entry name" value="CHITIN SYNTHASE 2"/>
    <property type="match status" value="1"/>
</dbReference>
<feature type="compositionally biased region" description="Polar residues" evidence="10">
    <location>
        <begin position="122"/>
        <end position="140"/>
    </location>
</feature>
<comment type="caution">
    <text evidence="13">The sequence shown here is derived from an EMBL/GenBank/DDBJ whole genome shotgun (WGS) entry which is preliminary data.</text>
</comment>
<keyword evidence="7 11" id="KW-1133">Transmembrane helix</keyword>
<evidence type="ECO:0000256" key="8">
    <source>
        <dbReference type="ARBA" id="ARBA00023136"/>
    </source>
</evidence>
<feature type="compositionally biased region" description="Polar residues" evidence="10">
    <location>
        <begin position="32"/>
        <end position="44"/>
    </location>
</feature>
<sequence length="1310" mass="145307">MDPSTPSRGLNASYEDDPPAYPYGPDDIGSEASFSSSRLDNGSTMRLLPNGHDEDGEDAGDLGSASRFRPAQASSTFRTYVQDPGSSSLEPKSTGPVENPLEPIPSSTSDTTDTPIKSSTTAKSPSVVSQAPESSQSSAKSARDQAPSDLVPPPLFYNSPSKPRPCYQRDPVKKHPRKRPSFKRSSLINHPLPLEPIAEDSQANETHCSANPSPTRTYHPFHKRQTSAASSLPGSRPGSSLGYGPTIPPPGVSSTESPQFTARPGSPIRPWSPSRGTDWTRPPPPPAAASGVNYEPADLNGSPRPGTPSSKYGGSPRRPLPPAPLFSGPPAGSAPVETSIDIGDAPAAEDPFGGGGRTIDPRPASIHSYDSFLSESTMVTEDKEMEKVDLDDGHNDTEVLVDPNMHYGPAPEGKQTRRGVRPAQMSKKEVQLINGELVLECKIPTILHSFLPRRDEREFTHMRYTAVTCDPDDFVVRGYKLRQNIGSTMRETELFICVTMYNENEILFTRTMHGIMRNISHFCSRTKSRTWGKDGWQKIVVCIIADGRQKVHPRTLNALAAMGIYQEGIAKNMVNQKEVTAHVYEYTTQVSLDSDLKFKGAEKGIVPCQVIFCLKEKNQKKLNSHRWFFNAFGRALQPNVCILLDVGTKPAPMALYHLWKAFDQDSNVAGAAGEIIAGKGKHFMGLLNPLVASQNFEYKMSNILDKPLESVFGYITVLPGALSAYRYYALQNDSTGHGPLSQYFKGETLQGKDADVFTANMYLAEDRILCWELVAKREERWVLKFVKSAVGETDVPGMLLHLASSNGTNILLDSVPEFISQRRRWLNGAFFAAVYSIVNIRQIWETDHSLARKILLHIEFVYQFFQLIFTYFGLANFYLVFYFIAGSLANPEHDPFGHNMGKYIFYVLRYACVLLICLQFILSMGNRPQGAKKMFLFGMIVYGIIMVYTAFATIYLVVTKLFKTGGRLELGRDNFTNVIVSLMSTIGLYFIMSFLYLDPWHMFTSSAQYFALLPSYICMLQVYAFCNTHDVTWGTKGDNVHHMDLGAARGLGGSTVEVEMPSEQLDIDSGYDEALRNLRDRLEVPKQPVSESQQQEDYYRAVRTYMVSIWMIANAILAMAVSEAYGIESGANNVYLSILLWAVAALAAFRALGSTAFAILNVIHKIAEGKMKFAAGNISAKGSSAKQSTVGGSTNYGGNATWRDTLAEMGWTAQRKLGKLMFWRSHVGHVSHVSHVCMYECTHYSNECDGYGYNIVRSILQVKIEFYRGTEVTNWLTFLCYITLELLLVGENLVFLFCFIYLYGGREESI</sequence>
<feature type="compositionally biased region" description="Low complexity" evidence="10">
    <location>
        <begin position="325"/>
        <end position="335"/>
    </location>
</feature>
<evidence type="ECO:0000256" key="2">
    <source>
        <dbReference type="ARBA" id="ARBA00012543"/>
    </source>
</evidence>
<feature type="compositionally biased region" description="Low complexity" evidence="10">
    <location>
        <begin position="104"/>
        <end position="121"/>
    </location>
</feature>
<comment type="subcellular location">
    <subcellularLocation>
        <location evidence="1">Cell membrane</location>
        <topology evidence="1">Multi-pass membrane protein</topology>
    </subcellularLocation>
</comment>
<dbReference type="EMBL" id="LASV01000159">
    <property type="protein sequence ID" value="KKA22089.1"/>
    <property type="molecule type" value="Genomic_DNA"/>
</dbReference>
<feature type="compositionally biased region" description="Basic residues" evidence="10">
    <location>
        <begin position="172"/>
        <end position="182"/>
    </location>
</feature>